<name>T0B087_9RHOO</name>
<gene>
    <name evidence="8" type="ORF">M622_13500</name>
</gene>
<evidence type="ECO:0000256" key="3">
    <source>
        <dbReference type="ARBA" id="ARBA00022692"/>
    </source>
</evidence>
<proteinExistence type="predicted"/>
<evidence type="ECO:0000256" key="4">
    <source>
        <dbReference type="ARBA" id="ARBA00022989"/>
    </source>
</evidence>
<keyword evidence="9" id="KW-1185">Reference proteome</keyword>
<evidence type="ECO:0000313" key="9">
    <source>
        <dbReference type="Proteomes" id="UP000015455"/>
    </source>
</evidence>
<keyword evidence="2" id="KW-1003">Cell membrane</keyword>
<keyword evidence="4" id="KW-1133">Transmembrane helix</keyword>
<feature type="chain" id="PRO_5004573821" description="Single Cache domain-containing protein" evidence="6">
    <location>
        <begin position="26"/>
        <end position="292"/>
    </location>
</feature>
<dbReference type="GO" id="GO:0005886">
    <property type="term" value="C:plasma membrane"/>
    <property type="evidence" value="ECO:0007669"/>
    <property type="project" value="UniProtKB-SubCell"/>
</dbReference>
<dbReference type="PATRIC" id="fig|1348657.5.peg.1238"/>
<dbReference type="STRING" id="1348657.M622_13500"/>
<sequence>MKRQDLLAALLLAMALPGPVSPAYAETAPAAAPLPGDTDESRRAEALLGRAVTHLRSHGGKALADFSVSGHFVDGDLYVYVLDTQGVLQASGGASFHMIGRNVLEYRDPDGKSLFAEILAGARKDGRGLIHYRWLNPQRGTVERKAAYYQAVNDYIAAVGYYAPRATPEQALSVLWRAVDELQRRGTAAFDAFNDLNGGFVRDDTYVFVVGIKDQRMHAHGANPRLVGRKVAELKDAAGKPIIEEMLRIVVQADEGSLEYQWRNPATGAIENKRTFLRRIGDYMVGVGYYQP</sequence>
<feature type="domain" description="Single Cache" evidence="7">
    <location>
        <begin position="145"/>
        <end position="244"/>
    </location>
</feature>
<dbReference type="Proteomes" id="UP000015455">
    <property type="component" value="Unassembled WGS sequence"/>
</dbReference>
<evidence type="ECO:0000313" key="8">
    <source>
        <dbReference type="EMBL" id="EPZ16238.1"/>
    </source>
</evidence>
<accession>T0B087</accession>
<evidence type="ECO:0000259" key="7">
    <source>
        <dbReference type="SMART" id="SM01049"/>
    </source>
</evidence>
<comment type="caution">
    <text evidence="8">The sequence shown here is derived from an EMBL/GenBank/DDBJ whole genome shotgun (WGS) entry which is preliminary data.</text>
</comment>
<dbReference type="OrthoDB" id="9178561at2"/>
<organism evidence="8 9">
    <name type="scientific">Thauera terpenica 58Eu</name>
    <dbReference type="NCBI Taxonomy" id="1348657"/>
    <lineage>
        <taxon>Bacteria</taxon>
        <taxon>Pseudomonadati</taxon>
        <taxon>Pseudomonadota</taxon>
        <taxon>Betaproteobacteria</taxon>
        <taxon>Rhodocyclales</taxon>
        <taxon>Zoogloeaceae</taxon>
        <taxon>Thauera</taxon>
    </lineage>
</organism>
<evidence type="ECO:0000256" key="6">
    <source>
        <dbReference type="SAM" id="SignalP"/>
    </source>
</evidence>
<evidence type="ECO:0000256" key="2">
    <source>
        <dbReference type="ARBA" id="ARBA00022475"/>
    </source>
</evidence>
<evidence type="ECO:0000256" key="1">
    <source>
        <dbReference type="ARBA" id="ARBA00004651"/>
    </source>
</evidence>
<keyword evidence="5" id="KW-0472">Membrane</keyword>
<evidence type="ECO:0000256" key="5">
    <source>
        <dbReference type="ARBA" id="ARBA00023136"/>
    </source>
</evidence>
<dbReference type="EMBL" id="ATJV01000047">
    <property type="protein sequence ID" value="EPZ16238.1"/>
    <property type="molecule type" value="Genomic_DNA"/>
</dbReference>
<dbReference type="RefSeq" id="WP_021248670.1">
    <property type="nucleotide sequence ID" value="NZ_ATJV01000047.1"/>
</dbReference>
<feature type="signal peptide" evidence="6">
    <location>
        <begin position="1"/>
        <end position="25"/>
    </location>
</feature>
<reference evidence="8 9" key="1">
    <citation type="submission" date="2013-06" db="EMBL/GenBank/DDBJ databases">
        <title>Draft genome sequence of Thauera terpenica.</title>
        <authorList>
            <person name="Liu B."/>
            <person name="Frostegard A.H."/>
            <person name="Shapleigh J.P."/>
        </authorList>
    </citation>
    <scope>NUCLEOTIDE SEQUENCE [LARGE SCALE GENOMIC DNA]</scope>
    <source>
        <strain evidence="8 9">58Eu</strain>
    </source>
</reference>
<feature type="domain" description="Single Cache" evidence="7">
    <location>
        <begin position="35"/>
        <end position="116"/>
    </location>
</feature>
<dbReference type="Pfam" id="PF17200">
    <property type="entry name" value="sCache_2"/>
    <property type="match status" value="2"/>
</dbReference>
<dbReference type="AlphaFoldDB" id="T0B087"/>
<keyword evidence="3" id="KW-0812">Transmembrane</keyword>
<dbReference type="SMART" id="SM01049">
    <property type="entry name" value="Cache_2"/>
    <property type="match status" value="2"/>
</dbReference>
<dbReference type="Gene3D" id="3.30.450.20">
    <property type="entry name" value="PAS domain"/>
    <property type="match status" value="2"/>
</dbReference>
<comment type="subcellular location">
    <subcellularLocation>
        <location evidence="1">Cell membrane</location>
        <topology evidence="1">Multi-pass membrane protein</topology>
    </subcellularLocation>
</comment>
<keyword evidence="6" id="KW-0732">Signal</keyword>
<protein>
    <recommendedName>
        <fullName evidence="7">Single Cache domain-containing protein</fullName>
    </recommendedName>
</protein>
<dbReference type="eggNOG" id="COG4564">
    <property type="taxonomic scope" value="Bacteria"/>
</dbReference>
<dbReference type="InterPro" id="IPR033480">
    <property type="entry name" value="sCache_2"/>
</dbReference>